<feature type="region of interest" description="Disordered" evidence="1">
    <location>
        <begin position="1"/>
        <end position="69"/>
    </location>
</feature>
<accession>A0A1N7GHH7</accession>
<evidence type="ECO:0000313" key="3">
    <source>
        <dbReference type="Proteomes" id="UP000186218"/>
    </source>
</evidence>
<dbReference type="Proteomes" id="UP000186218">
    <property type="component" value="Unassembled WGS sequence"/>
</dbReference>
<proteinExistence type="predicted"/>
<evidence type="ECO:0000256" key="1">
    <source>
        <dbReference type="SAM" id="MobiDB-lite"/>
    </source>
</evidence>
<keyword evidence="3" id="KW-1185">Reference proteome</keyword>
<dbReference type="AlphaFoldDB" id="A0A1N7GHH7"/>
<gene>
    <name evidence="2" type="ORF">SAMN05445060_2792</name>
</gene>
<dbReference type="STRING" id="1344003.SAMN05445060_2792"/>
<organism evidence="2 3">
    <name type="scientific">Williamsia sterculiae</name>
    <dbReference type="NCBI Taxonomy" id="1344003"/>
    <lineage>
        <taxon>Bacteria</taxon>
        <taxon>Bacillati</taxon>
        <taxon>Actinomycetota</taxon>
        <taxon>Actinomycetes</taxon>
        <taxon>Mycobacteriales</taxon>
        <taxon>Nocardiaceae</taxon>
        <taxon>Williamsia</taxon>
    </lineage>
</organism>
<evidence type="ECO:0000313" key="2">
    <source>
        <dbReference type="EMBL" id="SIS12000.1"/>
    </source>
</evidence>
<dbReference type="EMBL" id="FTNT01000008">
    <property type="protein sequence ID" value="SIS12000.1"/>
    <property type="molecule type" value="Genomic_DNA"/>
</dbReference>
<protein>
    <submittedName>
        <fullName evidence="2">Uncharacterized protein</fullName>
    </submittedName>
</protein>
<name>A0A1N7GHH7_9NOCA</name>
<sequence>MAVRTAPKPIKVTKAPGRPKKVTVKKTLPAKPVQPKTAQDKDRELAGRINKHLTPKKPLSANRAPEKRERIEEVRKKLAKANAKNALLIEASTSDSLTLDAYRKEAKALRSENADYAQRIEDYRKLVAKVERTLIGRVLVRRAKRHMVWGRW</sequence>
<dbReference type="RefSeq" id="WP_143690382.1">
    <property type="nucleotide sequence ID" value="NZ_FTNT01000008.1"/>
</dbReference>
<reference evidence="2 3" key="1">
    <citation type="submission" date="2017-01" db="EMBL/GenBank/DDBJ databases">
        <authorList>
            <person name="Mah S.A."/>
            <person name="Swanson W.J."/>
            <person name="Moy G.W."/>
            <person name="Vacquier V.D."/>
        </authorList>
    </citation>
    <scope>NUCLEOTIDE SEQUENCE [LARGE SCALE GENOMIC DNA]</scope>
    <source>
        <strain evidence="2 3">CPCC 203464</strain>
    </source>
</reference>